<evidence type="ECO:0000256" key="8">
    <source>
        <dbReference type="ARBA" id="ARBA00023014"/>
    </source>
</evidence>
<comment type="caution">
    <text evidence="11">The sequence shown here is derived from an EMBL/GenBank/DDBJ whole genome shotgun (WGS) entry which is preliminary data.</text>
</comment>
<keyword evidence="5" id="KW-0479">Metal-binding</keyword>
<dbReference type="GO" id="GO:0051539">
    <property type="term" value="F:4 iron, 4 sulfur cluster binding"/>
    <property type="evidence" value="ECO:0007669"/>
    <property type="project" value="UniProtKB-KW"/>
</dbReference>
<organism evidence="11">
    <name type="scientific">mine drainage metagenome</name>
    <dbReference type="NCBI Taxonomy" id="410659"/>
    <lineage>
        <taxon>unclassified sequences</taxon>
        <taxon>metagenomes</taxon>
        <taxon>ecological metagenomes</taxon>
    </lineage>
</organism>
<dbReference type="PANTHER" id="PTHR43598:SF5">
    <property type="entry name" value="DMSO REDUCTASE CHAIN A"/>
    <property type="match status" value="1"/>
</dbReference>
<evidence type="ECO:0000259" key="10">
    <source>
        <dbReference type="PROSITE" id="PS51669"/>
    </source>
</evidence>
<feature type="region of interest" description="Disordered" evidence="9">
    <location>
        <begin position="973"/>
        <end position="995"/>
    </location>
</feature>
<comment type="similarity">
    <text evidence="3">Belongs to the prokaryotic molybdopterin-containing oxidoreductase family.</text>
</comment>
<dbReference type="Pfam" id="PF00384">
    <property type="entry name" value="Molybdopterin"/>
    <property type="match status" value="1"/>
</dbReference>
<evidence type="ECO:0000256" key="5">
    <source>
        <dbReference type="ARBA" id="ARBA00022723"/>
    </source>
</evidence>
<evidence type="ECO:0000256" key="4">
    <source>
        <dbReference type="ARBA" id="ARBA00022485"/>
    </source>
</evidence>
<dbReference type="PANTHER" id="PTHR43598">
    <property type="entry name" value="TUNGSTEN-CONTAINING FORMYLMETHANOFURAN DEHYDROGENASE 2 SUBUNIT B"/>
    <property type="match status" value="1"/>
</dbReference>
<dbReference type="Gene3D" id="2.20.25.90">
    <property type="entry name" value="ADC-like domains"/>
    <property type="match status" value="1"/>
</dbReference>
<accession>A0A1J5S3Y5</accession>
<feature type="domain" description="4Fe-4S Mo/W bis-MGD-type" evidence="10">
    <location>
        <begin position="28"/>
        <end position="85"/>
    </location>
</feature>
<evidence type="ECO:0000256" key="3">
    <source>
        <dbReference type="ARBA" id="ARBA00010312"/>
    </source>
</evidence>
<gene>
    <name evidence="11" type="primary">ynfF</name>
    <name evidence="11" type="ORF">GALL_151510</name>
</gene>
<evidence type="ECO:0000256" key="6">
    <source>
        <dbReference type="ARBA" id="ARBA00023002"/>
    </source>
</evidence>
<dbReference type="Gene3D" id="2.40.40.20">
    <property type="match status" value="1"/>
</dbReference>
<dbReference type="InterPro" id="IPR006657">
    <property type="entry name" value="MoPterin_dinucl-bd_dom"/>
</dbReference>
<keyword evidence="7" id="KW-0408">Iron</keyword>
<dbReference type="PROSITE" id="PS51669">
    <property type="entry name" value="4FE4S_MOW_BIS_MGD"/>
    <property type="match status" value="1"/>
</dbReference>
<dbReference type="SUPFAM" id="SSF53706">
    <property type="entry name" value="Formate dehydrogenase/DMSO reductase, domains 1-3"/>
    <property type="match status" value="1"/>
</dbReference>
<dbReference type="InterPro" id="IPR006963">
    <property type="entry name" value="Mopterin_OxRdtase_4Fe-4S_dom"/>
</dbReference>
<keyword evidence="8" id="KW-0411">Iron-sulfur</keyword>
<keyword evidence="4" id="KW-0004">4Fe-4S</keyword>
<evidence type="ECO:0000256" key="9">
    <source>
        <dbReference type="SAM" id="MobiDB-lite"/>
    </source>
</evidence>
<evidence type="ECO:0000256" key="1">
    <source>
        <dbReference type="ARBA" id="ARBA00001966"/>
    </source>
</evidence>
<dbReference type="AlphaFoldDB" id="A0A1J5S3Y5"/>
<dbReference type="SMART" id="SM00926">
    <property type="entry name" value="Molybdop_Fe4S4"/>
    <property type="match status" value="1"/>
</dbReference>
<dbReference type="GO" id="GO:0043546">
    <property type="term" value="F:molybdopterin cofactor binding"/>
    <property type="evidence" value="ECO:0007669"/>
    <property type="project" value="InterPro"/>
</dbReference>
<dbReference type="InterPro" id="IPR009010">
    <property type="entry name" value="Asp_de-COase-like_dom_sf"/>
</dbReference>
<name>A0A1J5S3Y5_9ZZZZ</name>
<reference evidence="11" key="1">
    <citation type="submission" date="2016-10" db="EMBL/GenBank/DDBJ databases">
        <title>Sequence of Gallionella enrichment culture.</title>
        <authorList>
            <person name="Poehlein A."/>
            <person name="Muehling M."/>
            <person name="Daniel R."/>
        </authorList>
    </citation>
    <scope>NUCLEOTIDE SEQUENCE</scope>
</reference>
<dbReference type="CDD" id="cd02783">
    <property type="entry name" value="MopB_CT_2"/>
    <property type="match status" value="1"/>
</dbReference>
<proteinExistence type="inferred from homology"/>
<dbReference type="Pfam" id="PF04879">
    <property type="entry name" value="Molybdop_Fe4S4"/>
    <property type="match status" value="1"/>
</dbReference>
<evidence type="ECO:0000256" key="2">
    <source>
        <dbReference type="ARBA" id="ARBA00004196"/>
    </source>
</evidence>
<sequence>MAWITDRIDRIFSNGEPLHDPIAKPPGEVEVKSTTCYMCACRCGINVHVRDGEVRFIEGNPNHPLNHGVICAKGSAGIMKQVSPARLTQPLRRKQGSERGAGEFEPISWDEAFAMLESRLRHLRATDPKQFALFTGRDQMQALTGLFAREFGTPNYAAHGGFCSVNMAAGMIYTTGGSFWEFGGPDLQQSKLFVMIGTAEDHHSNPLKMALSDFKRAGGRFISINPVRTGYSAIADEWIPIRPGTDGALFLAITHALLRAGRFDDAFAARYTNAAQLVRVQPGHPDDGMMVRNPAAPEVNPDAPLNAWWWDEAAGRPVAAWSEGVRPALFGRYTMPDGTPVATALELLRERVAECTPAWAEDITGIAASRIAQLAAEMAEAALDQAFDLPQRWTDWWGREHDHVRARPLAFHAMRGLAAHSNGFHTIRALAILMSLLGTIDVPGGFRHKPPYPKQVPPGVRTAKSWDDIKPNTPLAGSPLGWPAGPADLMVDDDGRPMRIDKAFSWEYPLAAHGLMHNVITNAWRGDPYPIDTLLIFMSNMAWNSAMNTQRVRRMLTDKRADGEHRIPFLVVCDAFHSEMTAFADLVLPDTSYLERHDAMSMLDRPISEYDGAMDSVRVPVVPPLGQCKPFQDVLIELASRLQFPAFTRADGSRKFKDYPDFIVNYETAPGSGIGFLTGWRGTDGSKSLRGEPNPNQWEQYAKHDCVDFTPMPEAMRYMRGVNRDYLRYAKENGWRKRDDPVVIAIYSEVLQKFRLAAQGRRPGRQPPAELRERVARHGDPLPFWAPPLEHGAVDLGQFPLAAVTQRPMAMYHAWDSQNAWLRQIHGHNRLHVHPRTAQAAGIADGGWMWVESPWGRVRCVAQYSEAVEPGTVWTWNAIGKSSGLWGLHPHADESRRGFLLNHLITDELPGDAGTLSNSDPVTGQAGWYDLRVRLAPAEAPRDDEAMAGDHYADVHGEPLPAAGDALAHHPEATWPRHSAPQPAPGQHPGMHRASSGAAHVLQYFAGRGRRGKTTEQETPT</sequence>
<comment type="cofactor">
    <cofactor evidence="1">
        <name>[4Fe-4S] cluster</name>
        <dbReference type="ChEBI" id="CHEBI:49883"/>
    </cofactor>
</comment>
<keyword evidence="6 11" id="KW-0560">Oxidoreductase</keyword>
<dbReference type="Gene3D" id="3.40.50.740">
    <property type="match status" value="2"/>
</dbReference>
<dbReference type="EMBL" id="MLJW01000072">
    <property type="protein sequence ID" value="OIR02699.1"/>
    <property type="molecule type" value="Genomic_DNA"/>
</dbReference>
<dbReference type="EC" id="1.8.99.-" evidence="11"/>
<dbReference type="GO" id="GO:0016491">
    <property type="term" value="F:oxidoreductase activity"/>
    <property type="evidence" value="ECO:0007669"/>
    <property type="project" value="UniProtKB-KW"/>
</dbReference>
<protein>
    <submittedName>
        <fullName evidence="11">Putative dimethyl sulfoxide reductase chain YnfF</fullName>
        <ecNumber evidence="11">1.8.99.-</ecNumber>
    </submittedName>
</protein>
<dbReference type="Pfam" id="PF01568">
    <property type="entry name" value="Molydop_binding"/>
    <property type="match status" value="1"/>
</dbReference>
<dbReference type="GO" id="GO:0030313">
    <property type="term" value="C:cell envelope"/>
    <property type="evidence" value="ECO:0007669"/>
    <property type="project" value="UniProtKB-SubCell"/>
</dbReference>
<dbReference type="GO" id="GO:0046872">
    <property type="term" value="F:metal ion binding"/>
    <property type="evidence" value="ECO:0007669"/>
    <property type="project" value="UniProtKB-KW"/>
</dbReference>
<evidence type="ECO:0000313" key="11">
    <source>
        <dbReference type="EMBL" id="OIR02699.1"/>
    </source>
</evidence>
<dbReference type="Gene3D" id="3.40.228.10">
    <property type="entry name" value="Dimethylsulfoxide Reductase, domain 2"/>
    <property type="match status" value="1"/>
</dbReference>
<dbReference type="InterPro" id="IPR006656">
    <property type="entry name" value="Mopterin_OxRdtase"/>
</dbReference>
<comment type="subcellular location">
    <subcellularLocation>
        <location evidence="2">Cell envelope</location>
    </subcellularLocation>
</comment>
<dbReference type="SUPFAM" id="SSF50692">
    <property type="entry name" value="ADC-like"/>
    <property type="match status" value="1"/>
</dbReference>
<evidence type="ECO:0000256" key="7">
    <source>
        <dbReference type="ARBA" id="ARBA00023004"/>
    </source>
</evidence>